<evidence type="ECO:0000313" key="7">
    <source>
        <dbReference type="Proteomes" id="UP000003111"/>
    </source>
</evidence>
<dbReference type="STRING" id="585531.HMPREF0063_12743"/>
<dbReference type="Gene3D" id="3.40.50.970">
    <property type="match status" value="1"/>
</dbReference>
<dbReference type="PANTHER" id="PTHR43380">
    <property type="entry name" value="2-OXOISOVALERATE DEHYDROGENASE SUBUNIT ALPHA, MITOCHONDRIAL"/>
    <property type="match status" value="1"/>
</dbReference>
<dbReference type="GO" id="GO:0000287">
    <property type="term" value="F:magnesium ion binding"/>
    <property type="evidence" value="ECO:0007669"/>
    <property type="project" value="UniProtKB-ARBA"/>
</dbReference>
<dbReference type="GO" id="GO:0009083">
    <property type="term" value="P:branched-chain amino acid catabolic process"/>
    <property type="evidence" value="ECO:0007669"/>
    <property type="project" value="TreeGrafter"/>
</dbReference>
<evidence type="ECO:0000259" key="5">
    <source>
        <dbReference type="Pfam" id="PF00676"/>
    </source>
</evidence>
<organism evidence="6 7">
    <name type="scientific">Aeromicrobium marinum DSM 15272</name>
    <dbReference type="NCBI Taxonomy" id="585531"/>
    <lineage>
        <taxon>Bacteria</taxon>
        <taxon>Bacillati</taxon>
        <taxon>Actinomycetota</taxon>
        <taxon>Actinomycetes</taxon>
        <taxon>Propionibacteriales</taxon>
        <taxon>Nocardioidaceae</taxon>
        <taxon>Aeromicrobium</taxon>
    </lineage>
</organism>
<dbReference type="InterPro" id="IPR029061">
    <property type="entry name" value="THDP-binding"/>
</dbReference>
<dbReference type="Proteomes" id="UP000003111">
    <property type="component" value="Unassembled WGS sequence"/>
</dbReference>
<dbReference type="SUPFAM" id="SSF52518">
    <property type="entry name" value="Thiamin diphosphate-binding fold (THDP-binding)"/>
    <property type="match status" value="1"/>
</dbReference>
<dbReference type="eggNOG" id="COG1071">
    <property type="taxonomic scope" value="Bacteria"/>
</dbReference>
<dbReference type="GO" id="GO:0003863">
    <property type="term" value="F:branched-chain 2-oxo acid dehydrogenase activity"/>
    <property type="evidence" value="ECO:0007669"/>
    <property type="project" value="UniProtKB-EC"/>
</dbReference>
<evidence type="ECO:0000256" key="3">
    <source>
        <dbReference type="ARBA" id="ARBA00023052"/>
    </source>
</evidence>
<comment type="similarity">
    <text evidence="4">Belongs to the BCKDHA family.</text>
</comment>
<keyword evidence="6" id="KW-0670">Pyruvate</keyword>
<dbReference type="EMBL" id="ACLF03000012">
    <property type="protein sequence ID" value="EFQ82035.1"/>
    <property type="molecule type" value="Genomic_DNA"/>
</dbReference>
<dbReference type="HOGENOM" id="CLU_029393_1_0_11"/>
<sequence length="371" mass="40036">MTAPVHHPTGPEPVQLLTPEGIRTDHPDHVFDGDTAAVAALYRDLVLVRRVDTEAYALQRHGELGLWPPSLGQEACQVGSARALRRQDFAFPTYRDHGVAWSRGVPPEKLLGLYRGVSLGGWDPADHGYALPAIIIGAQTLHAAGYAMGVTFDGDVGTGDPDRDTAVIAYLGDGATSQGDVNEALDWAAVFGLPVVFLIENNQYAISSPVARQSAVPLAQRAEGFGLPGVRVDGNDVLACHAVTSAALTRARDGEGATLIEAVTYRMGAHTTSDDPGRYREAAETEEWSARDPLLRVRRHLESVDWPESFFDDLDTEADDLGERLRAACRALPEPDLATLFDRVHVDPDPTLAAQREEYVAWRAGFDGSAA</sequence>
<keyword evidence="2 4" id="KW-0560">Oxidoreductase</keyword>
<comment type="function">
    <text evidence="4">The branched-chain alpha-keto dehydrogenase complex catalyzes the overall conversion of alpha-keto acids to acyl-CoA and CO(2). It contains multiple copies of three enzymatic components: branched-chain alpha-keto acid decarboxylase (E1), lipoamide acyltransferase (E2) and lipoamide dehydrogenase (E3).</text>
</comment>
<comment type="caution">
    <text evidence="6">The sequence shown here is derived from an EMBL/GenBank/DDBJ whole genome shotgun (WGS) entry which is preliminary data.</text>
</comment>
<dbReference type="Pfam" id="PF00676">
    <property type="entry name" value="E1_dh"/>
    <property type="match status" value="1"/>
</dbReference>
<dbReference type="AlphaFoldDB" id="E2SFD4"/>
<feature type="domain" description="Dehydrogenase E1 component" evidence="5">
    <location>
        <begin position="45"/>
        <end position="306"/>
    </location>
</feature>
<dbReference type="OrthoDB" id="9766715at2"/>
<dbReference type="InterPro" id="IPR001017">
    <property type="entry name" value="DH_E1"/>
</dbReference>
<reference evidence="6" key="1">
    <citation type="submission" date="2010-08" db="EMBL/GenBank/DDBJ databases">
        <authorList>
            <person name="Muzny D."/>
            <person name="Qin X."/>
            <person name="Buhay C."/>
            <person name="Dugan-Rocha S."/>
            <person name="Ding Y."/>
            <person name="Chen G."/>
            <person name="Hawes A."/>
            <person name="Holder M."/>
            <person name="Jhangiani S."/>
            <person name="Johnson A."/>
            <person name="Khan Z."/>
            <person name="Li Z."/>
            <person name="Liu W."/>
            <person name="Liu X."/>
            <person name="Perez L."/>
            <person name="Shen H."/>
            <person name="Wang Q."/>
            <person name="Watt J."/>
            <person name="Xi L."/>
            <person name="Xin Y."/>
            <person name="Zhou J."/>
            <person name="Deng J."/>
            <person name="Jiang H."/>
            <person name="Liu Y."/>
            <person name="Qu J."/>
            <person name="Song X.-Z."/>
            <person name="Zhang L."/>
            <person name="Villasana D."/>
            <person name="Johnson A."/>
            <person name="Liu J."/>
            <person name="Liyanage D."/>
            <person name="Lorensuhewa L."/>
            <person name="Robinson T."/>
            <person name="Song A."/>
            <person name="Song B.-B."/>
            <person name="Dinh H."/>
            <person name="Thornton R."/>
            <person name="Coyle M."/>
            <person name="Francisco L."/>
            <person name="Jackson L."/>
            <person name="Javaid M."/>
            <person name="Korchina V."/>
            <person name="Kovar C."/>
            <person name="Mata R."/>
            <person name="Mathew T."/>
            <person name="Ngo R."/>
            <person name="Nguyen L."/>
            <person name="Nguyen N."/>
            <person name="Okwuonu G."/>
            <person name="Ongeri F."/>
            <person name="Pham C."/>
            <person name="Simmons D."/>
            <person name="Wilczek-Boney K."/>
            <person name="Hale W."/>
            <person name="Jakkamsetti A."/>
            <person name="Pham P."/>
            <person name="Ruth R."/>
            <person name="San Lucas F."/>
            <person name="Warren J."/>
            <person name="Zhang J."/>
            <person name="Zhao Z."/>
            <person name="Zhou C."/>
            <person name="Zhu D."/>
            <person name="Lee S."/>
            <person name="Bess C."/>
            <person name="Blankenburg K."/>
            <person name="Forbes L."/>
            <person name="Fu Q."/>
            <person name="Gubbala S."/>
            <person name="Hirani K."/>
            <person name="Jayaseelan J.C."/>
            <person name="Lara F."/>
            <person name="Munidasa M."/>
            <person name="Palculict T."/>
            <person name="Patil S."/>
            <person name="Pu L.-L."/>
            <person name="Saada N."/>
            <person name="Tang L."/>
            <person name="Weissenberger G."/>
            <person name="Zhu Y."/>
            <person name="Hemphill L."/>
            <person name="Shang Y."/>
            <person name="Youmans B."/>
            <person name="Ayvaz T."/>
            <person name="Ross M."/>
            <person name="Santibanez J."/>
            <person name="Aqrawi P."/>
            <person name="Gross S."/>
            <person name="Joshi V."/>
            <person name="Fowler G."/>
            <person name="Nazareth L."/>
            <person name="Reid J."/>
            <person name="Worley K."/>
            <person name="Petrosino J."/>
            <person name="Highlander S."/>
            <person name="Gibbs R."/>
        </authorList>
    </citation>
    <scope>NUCLEOTIDE SEQUENCE [LARGE SCALE GENOMIC DNA]</scope>
    <source>
        <strain evidence="6">DSM 15272</strain>
    </source>
</reference>
<evidence type="ECO:0000256" key="1">
    <source>
        <dbReference type="ARBA" id="ARBA00001964"/>
    </source>
</evidence>
<dbReference type="InterPro" id="IPR050771">
    <property type="entry name" value="Alpha-ketoacid_DH_E1_comp"/>
</dbReference>
<protein>
    <recommendedName>
        <fullName evidence="4">2-oxoisovalerate dehydrogenase subunit alpha</fullName>
        <ecNumber evidence="4">1.2.4.4</ecNumber>
    </recommendedName>
    <alternativeName>
        <fullName evidence="4">Branched-chain alpha-keto acid dehydrogenase E1 component alpha chain</fullName>
    </alternativeName>
</protein>
<accession>E2SFD4</accession>
<evidence type="ECO:0000256" key="4">
    <source>
        <dbReference type="RuleBase" id="RU365014"/>
    </source>
</evidence>
<name>E2SFD4_9ACTN</name>
<evidence type="ECO:0000313" key="6">
    <source>
        <dbReference type="EMBL" id="EFQ82035.1"/>
    </source>
</evidence>
<dbReference type="PANTHER" id="PTHR43380:SF1">
    <property type="entry name" value="2-OXOISOVALERATE DEHYDROGENASE SUBUNIT ALPHA, MITOCHONDRIAL"/>
    <property type="match status" value="1"/>
</dbReference>
<proteinExistence type="inferred from homology"/>
<keyword evidence="7" id="KW-1185">Reference proteome</keyword>
<keyword evidence="3 4" id="KW-0786">Thiamine pyrophosphate</keyword>
<dbReference type="EC" id="1.2.4.4" evidence="4"/>
<evidence type="ECO:0000256" key="2">
    <source>
        <dbReference type="ARBA" id="ARBA00023002"/>
    </source>
</evidence>
<comment type="cofactor">
    <cofactor evidence="1 4">
        <name>thiamine diphosphate</name>
        <dbReference type="ChEBI" id="CHEBI:58937"/>
    </cofactor>
</comment>
<dbReference type="RefSeq" id="WP_007079398.1">
    <property type="nucleotide sequence ID" value="NZ_CM001024.1"/>
</dbReference>
<comment type="catalytic activity">
    <reaction evidence="4">
        <text>N(6)-[(R)-lipoyl]-L-lysyl-[protein] + 3-methyl-2-oxobutanoate + H(+) = N(6)-[(R)-S(8)-2-methylpropanoyldihydrolipoyl]-L-lysyl-[protein] + CO2</text>
        <dbReference type="Rhea" id="RHEA:13457"/>
        <dbReference type="Rhea" id="RHEA-COMP:10474"/>
        <dbReference type="Rhea" id="RHEA-COMP:10497"/>
        <dbReference type="ChEBI" id="CHEBI:11851"/>
        <dbReference type="ChEBI" id="CHEBI:15378"/>
        <dbReference type="ChEBI" id="CHEBI:16526"/>
        <dbReference type="ChEBI" id="CHEBI:83099"/>
        <dbReference type="ChEBI" id="CHEBI:83142"/>
        <dbReference type="EC" id="1.2.4.4"/>
    </reaction>
</comment>
<gene>
    <name evidence="6" type="primary">pdhA</name>
    <name evidence="6" type="ORF">HMPREF0063_12743</name>
</gene>
<dbReference type="CDD" id="cd02000">
    <property type="entry name" value="TPP_E1_PDC_ADC_BCADC"/>
    <property type="match status" value="1"/>
</dbReference>